<proteinExistence type="predicted"/>
<dbReference type="EMBL" id="JBHSNP010000028">
    <property type="protein sequence ID" value="MFC5604559.1"/>
    <property type="molecule type" value="Genomic_DNA"/>
</dbReference>
<comment type="caution">
    <text evidence="1">The sequence shown here is derived from an EMBL/GenBank/DDBJ whole genome shotgun (WGS) entry which is preliminary data.</text>
</comment>
<evidence type="ECO:0000313" key="2">
    <source>
        <dbReference type="Proteomes" id="UP001596071"/>
    </source>
</evidence>
<accession>A0ABW0TZT3</accession>
<reference evidence="2" key="1">
    <citation type="journal article" date="2019" name="Int. J. Syst. Evol. Microbiol.">
        <title>The Global Catalogue of Microorganisms (GCM) 10K type strain sequencing project: providing services to taxonomists for standard genome sequencing and annotation.</title>
        <authorList>
            <consortium name="The Broad Institute Genomics Platform"/>
            <consortium name="The Broad Institute Genome Sequencing Center for Infectious Disease"/>
            <person name="Wu L."/>
            <person name="Ma J."/>
        </authorList>
    </citation>
    <scope>NUCLEOTIDE SEQUENCE [LARGE SCALE GENOMIC DNA]</scope>
    <source>
        <strain evidence="2">KACC 11299</strain>
    </source>
</reference>
<organism evidence="1 2">
    <name type="scientific">Sporosarcina koreensis</name>
    <dbReference type="NCBI Taxonomy" id="334735"/>
    <lineage>
        <taxon>Bacteria</taxon>
        <taxon>Bacillati</taxon>
        <taxon>Bacillota</taxon>
        <taxon>Bacilli</taxon>
        <taxon>Bacillales</taxon>
        <taxon>Caryophanaceae</taxon>
        <taxon>Sporosarcina</taxon>
    </lineage>
</organism>
<dbReference type="RefSeq" id="WP_381446448.1">
    <property type="nucleotide sequence ID" value="NZ_JBHSNP010000028.1"/>
</dbReference>
<protein>
    <submittedName>
        <fullName evidence="1">Uncharacterized protein</fullName>
    </submittedName>
</protein>
<name>A0ABW0TZT3_9BACL</name>
<evidence type="ECO:0000313" key="1">
    <source>
        <dbReference type="EMBL" id="MFC5604559.1"/>
    </source>
</evidence>
<keyword evidence="2" id="KW-1185">Reference proteome</keyword>
<sequence length="230" mass="26257">MRKFIISIVVTILLCPVGVALAVQRVVTSYIISDVWYENIFLIADKTDWMSTKNFTVQVGDDLFYNFPDWRNEKFTPKLFHEDINADELKDIIVVLISGAGSGISTKEIHVLNQLQDPYTRYNEVPVESVTEAVQRLVKMEQIGDKISILIGKKEYEVDYTKFNYHTPNNSPQIGAIEEYSPENGVLYGYTTVFVSIPEASIGTFKVKYVWDGERYKADSVAFIELEQSN</sequence>
<dbReference type="Proteomes" id="UP001596071">
    <property type="component" value="Unassembled WGS sequence"/>
</dbReference>
<gene>
    <name evidence="1" type="ORF">ACFPTP_15100</name>
</gene>